<dbReference type="InterPro" id="IPR014039">
    <property type="entry name" value="Transl_elong_EFTs/EF1B_dimer"/>
</dbReference>
<comment type="subcellular location">
    <subcellularLocation>
        <location evidence="6 8">Cytoplasm</location>
    </subcellularLocation>
</comment>
<evidence type="ECO:0000256" key="5">
    <source>
        <dbReference type="ARBA" id="ARBA00025453"/>
    </source>
</evidence>
<dbReference type="FunFam" id="1.10.286.20:FF:000001">
    <property type="entry name" value="Elongation factor Ts"/>
    <property type="match status" value="1"/>
</dbReference>
<comment type="function">
    <text evidence="5 6 7">Associates with the EF-Tu.GDP complex and induces the exchange of GDP to GTP. It remains bound to the aminoacyl-tRNA.EF-Tu.GTP complex up to the GTP hydrolysis stage on the ribosome.</text>
</comment>
<dbReference type="Gene3D" id="1.10.8.10">
    <property type="entry name" value="DNA helicase RuvA subunit, C-terminal domain"/>
    <property type="match status" value="1"/>
</dbReference>
<feature type="domain" description="Translation elongation factor EFTs/EF1B dimerisation" evidence="9">
    <location>
        <begin position="72"/>
        <end position="286"/>
    </location>
</feature>
<organism evidence="10 11">
    <name type="scientific">Hydrogeniiclostridium mannosilyticum</name>
    <dbReference type="NCBI Taxonomy" id="2764322"/>
    <lineage>
        <taxon>Bacteria</taxon>
        <taxon>Bacillati</taxon>
        <taxon>Bacillota</taxon>
        <taxon>Clostridia</taxon>
        <taxon>Eubacteriales</taxon>
        <taxon>Acutalibacteraceae</taxon>
        <taxon>Hydrogeniiclostridium</taxon>
    </lineage>
</organism>
<dbReference type="SUPFAM" id="SSF54713">
    <property type="entry name" value="Elongation factor Ts (EF-Ts), dimerisation domain"/>
    <property type="match status" value="2"/>
</dbReference>
<evidence type="ECO:0000256" key="4">
    <source>
        <dbReference type="ARBA" id="ARBA00022917"/>
    </source>
</evidence>
<dbReference type="GO" id="GO:0005737">
    <property type="term" value="C:cytoplasm"/>
    <property type="evidence" value="ECO:0007669"/>
    <property type="project" value="UniProtKB-SubCell"/>
</dbReference>
<dbReference type="InterPro" id="IPR009060">
    <property type="entry name" value="UBA-like_sf"/>
</dbReference>
<evidence type="ECO:0000256" key="7">
    <source>
        <dbReference type="RuleBase" id="RU000642"/>
    </source>
</evidence>
<dbReference type="NCBIfam" id="TIGR00116">
    <property type="entry name" value="tsf"/>
    <property type="match status" value="1"/>
</dbReference>
<name>A0A328UBA0_9FIRM</name>
<dbReference type="Gene3D" id="1.10.286.20">
    <property type="match status" value="1"/>
</dbReference>
<evidence type="ECO:0000256" key="6">
    <source>
        <dbReference type="HAMAP-Rule" id="MF_00050"/>
    </source>
</evidence>
<dbReference type="PROSITE" id="PS01126">
    <property type="entry name" value="EF_TS_1"/>
    <property type="match status" value="1"/>
</dbReference>
<evidence type="ECO:0000313" key="11">
    <source>
        <dbReference type="Proteomes" id="UP000249377"/>
    </source>
</evidence>
<dbReference type="InterPro" id="IPR001816">
    <property type="entry name" value="Transl_elong_EFTs/EF1B"/>
</dbReference>
<dbReference type="EMBL" id="QLYR01000005">
    <property type="protein sequence ID" value="RAQ28392.1"/>
    <property type="molecule type" value="Genomic_DNA"/>
</dbReference>
<keyword evidence="6" id="KW-0963">Cytoplasm</keyword>
<dbReference type="InterPro" id="IPR018101">
    <property type="entry name" value="Transl_elong_Ts_CS"/>
</dbReference>
<dbReference type="CDD" id="cd14275">
    <property type="entry name" value="UBA_EF-Ts"/>
    <property type="match status" value="1"/>
</dbReference>
<evidence type="ECO:0000259" key="9">
    <source>
        <dbReference type="Pfam" id="PF00889"/>
    </source>
</evidence>
<sequence>MAFTAKDVADLRAKTGCGMMDCKKALTESNGDIQGAIDYLREKGLAAATKKAGRIAAEGMAYAALFNNEKVGVVIEVNAETDFVAKNAEFQAFVKVCAQTVADNNPANLDALLACTASGTDKTVDALLKEKILVIGENIKIRRFDRFEGVLTDYIHMGGKIAVMVKFDTTDEAAAKPEFKEYAKNIAMQIAAANPLYLNSASVPQDVIENEKKIATEQASSTGKPANVIEKMVMGKVAKYFKEVCLVEQEYVKDSKLSVQKYTEEVGKELGAPISIAAYVRYEKGEGLEKRVDNFAEEVASMMGN</sequence>
<keyword evidence="4 6" id="KW-0648">Protein biosynthesis</keyword>
<comment type="similarity">
    <text evidence="1 6 7">Belongs to the EF-Ts family.</text>
</comment>
<dbReference type="FunFam" id="1.10.8.10:FF:000001">
    <property type="entry name" value="Elongation factor Ts"/>
    <property type="match status" value="1"/>
</dbReference>
<dbReference type="Gene3D" id="3.30.479.20">
    <property type="entry name" value="Elongation factor Ts, dimerisation domain"/>
    <property type="match status" value="2"/>
</dbReference>
<evidence type="ECO:0000256" key="3">
    <source>
        <dbReference type="ARBA" id="ARBA00022768"/>
    </source>
</evidence>
<dbReference type="HAMAP" id="MF_00050">
    <property type="entry name" value="EF_Ts"/>
    <property type="match status" value="1"/>
</dbReference>
<evidence type="ECO:0000256" key="8">
    <source>
        <dbReference type="RuleBase" id="RU000643"/>
    </source>
</evidence>
<feature type="region of interest" description="Involved in Mg(2+) ion dislocation from EF-Tu" evidence="6">
    <location>
        <begin position="81"/>
        <end position="84"/>
    </location>
</feature>
<accession>A0A328UBA0</accession>
<dbReference type="Pfam" id="PF00889">
    <property type="entry name" value="EF_TS"/>
    <property type="match status" value="1"/>
</dbReference>
<dbReference type="PANTHER" id="PTHR11741">
    <property type="entry name" value="ELONGATION FACTOR TS"/>
    <property type="match status" value="1"/>
</dbReference>
<dbReference type="InterPro" id="IPR036402">
    <property type="entry name" value="EF-Ts_dimer_sf"/>
</dbReference>
<keyword evidence="3 6" id="KW-0251">Elongation factor</keyword>
<protein>
    <recommendedName>
        <fullName evidence="2 6">Elongation factor Ts</fullName>
        <shortName evidence="6">EF-Ts</shortName>
    </recommendedName>
</protein>
<gene>
    <name evidence="6" type="primary">tsf</name>
    <name evidence="10" type="ORF">DPQ25_08650</name>
</gene>
<keyword evidence="11" id="KW-1185">Reference proteome</keyword>
<evidence type="ECO:0000256" key="2">
    <source>
        <dbReference type="ARBA" id="ARBA00016956"/>
    </source>
</evidence>
<dbReference type="Proteomes" id="UP000249377">
    <property type="component" value="Unassembled WGS sequence"/>
</dbReference>
<evidence type="ECO:0000313" key="10">
    <source>
        <dbReference type="EMBL" id="RAQ28392.1"/>
    </source>
</evidence>
<proteinExistence type="inferred from homology"/>
<dbReference type="SUPFAM" id="SSF46934">
    <property type="entry name" value="UBA-like"/>
    <property type="match status" value="1"/>
</dbReference>
<dbReference type="PROSITE" id="PS01127">
    <property type="entry name" value="EF_TS_2"/>
    <property type="match status" value="1"/>
</dbReference>
<dbReference type="RefSeq" id="WP_112332774.1">
    <property type="nucleotide sequence ID" value="NZ_JBKYJQ010000012.1"/>
</dbReference>
<reference evidence="10 11" key="1">
    <citation type="submission" date="2018-06" db="EMBL/GenBank/DDBJ databases">
        <title>Noncontiguous genome sequence of Ruminococcaceae bacterium ASD2818.</title>
        <authorList>
            <person name="Chaplin A.V."/>
            <person name="Sokolova S.R."/>
            <person name="Kochetkova T.O."/>
            <person name="Goltsov A.Y."/>
            <person name="Trofimov D.Y."/>
            <person name="Efimov B.A."/>
        </authorList>
    </citation>
    <scope>NUCLEOTIDE SEQUENCE [LARGE SCALE GENOMIC DNA]</scope>
    <source>
        <strain evidence="10 11">ASD2818</strain>
    </source>
</reference>
<comment type="caution">
    <text evidence="10">The sequence shown here is derived from an EMBL/GenBank/DDBJ whole genome shotgun (WGS) entry which is preliminary data.</text>
</comment>
<evidence type="ECO:0000256" key="1">
    <source>
        <dbReference type="ARBA" id="ARBA00005532"/>
    </source>
</evidence>
<dbReference type="AlphaFoldDB" id="A0A328UBA0"/>
<dbReference type="PANTHER" id="PTHR11741:SF0">
    <property type="entry name" value="ELONGATION FACTOR TS, MITOCHONDRIAL"/>
    <property type="match status" value="1"/>
</dbReference>
<dbReference type="GO" id="GO:0003746">
    <property type="term" value="F:translation elongation factor activity"/>
    <property type="evidence" value="ECO:0007669"/>
    <property type="project" value="UniProtKB-UniRule"/>
</dbReference>